<evidence type="ECO:0000256" key="2">
    <source>
        <dbReference type="SAM" id="SignalP"/>
    </source>
</evidence>
<feature type="domain" description="DUF4397" evidence="3">
    <location>
        <begin position="38"/>
        <end position="156"/>
    </location>
</feature>
<organism evidence="4 5">
    <name type="scientific">Pseudokineococcus marinus</name>
    <dbReference type="NCBI Taxonomy" id="351215"/>
    <lineage>
        <taxon>Bacteria</taxon>
        <taxon>Bacillati</taxon>
        <taxon>Actinomycetota</taxon>
        <taxon>Actinomycetes</taxon>
        <taxon>Kineosporiales</taxon>
        <taxon>Kineosporiaceae</taxon>
        <taxon>Pseudokineococcus</taxon>
    </lineage>
</organism>
<dbReference type="AlphaFoldDB" id="A0A849BTT7"/>
<evidence type="ECO:0000313" key="4">
    <source>
        <dbReference type="EMBL" id="NNH24232.1"/>
    </source>
</evidence>
<dbReference type="Pfam" id="PF14344">
    <property type="entry name" value="DUF4397"/>
    <property type="match status" value="1"/>
</dbReference>
<dbReference type="EMBL" id="JABEMA010000291">
    <property type="protein sequence ID" value="NNH24232.1"/>
    <property type="molecule type" value="Genomic_DNA"/>
</dbReference>
<evidence type="ECO:0000313" key="5">
    <source>
        <dbReference type="Proteomes" id="UP000555552"/>
    </source>
</evidence>
<dbReference type="RefSeq" id="WP_171203995.1">
    <property type="nucleotide sequence ID" value="NZ_BAAANP010000010.1"/>
</dbReference>
<protein>
    <submittedName>
        <fullName evidence="4">DUF4397 domain-containing protein</fullName>
    </submittedName>
</protein>
<accession>A0A849BTT7</accession>
<feature type="transmembrane region" description="Helical" evidence="1">
    <location>
        <begin position="250"/>
        <end position="273"/>
    </location>
</feature>
<proteinExistence type="predicted"/>
<feature type="signal peptide" evidence="2">
    <location>
        <begin position="1"/>
        <end position="31"/>
    </location>
</feature>
<gene>
    <name evidence="4" type="ORF">HLB09_14255</name>
</gene>
<keyword evidence="5" id="KW-1185">Reference proteome</keyword>
<dbReference type="Proteomes" id="UP000555552">
    <property type="component" value="Unassembled WGS sequence"/>
</dbReference>
<evidence type="ECO:0000259" key="3">
    <source>
        <dbReference type="Pfam" id="PF14344"/>
    </source>
</evidence>
<evidence type="ECO:0000256" key="1">
    <source>
        <dbReference type="SAM" id="Phobius"/>
    </source>
</evidence>
<feature type="chain" id="PRO_5032586058" evidence="2">
    <location>
        <begin position="32"/>
        <end position="282"/>
    </location>
</feature>
<dbReference type="InterPro" id="IPR025510">
    <property type="entry name" value="DUF4397"/>
</dbReference>
<reference evidence="4 5" key="1">
    <citation type="submission" date="2020-05" db="EMBL/GenBank/DDBJ databases">
        <title>MicrobeNet Type strains.</title>
        <authorList>
            <person name="Nicholson A.C."/>
        </authorList>
    </citation>
    <scope>NUCLEOTIDE SEQUENCE [LARGE SCALE GENOMIC DNA]</scope>
    <source>
        <strain evidence="4 5">JCM 14547</strain>
    </source>
</reference>
<keyword evidence="2" id="KW-0732">Signal</keyword>
<keyword evidence="1" id="KW-1133">Transmembrane helix</keyword>
<keyword evidence="1" id="KW-0472">Membrane</keyword>
<sequence>MATTTSRVRSRALAVTAAGALVALGGLPAAASSSGDTATVTVFHGVPDTPVDVYANGERLLDDFEPGTVTDPQQLPAGSYDLAVYPADTESVEGVDPVISADGVEVPAGGNVTVAAHLTESGDPTLTPFVNDTSAVPAGEGRVTVRHTAAAPAVDVLADDAVIISGLTNPDGESLTTAAGTVSAAVDLAGTDTTAIGPTDLTVAEGASTIVYAWGSAEAGNLALAVQTVDDLGSDPSGVPSGLGDASTGFPAGLTALTALAAGGAVLVSVTMVRRRRADQGA</sequence>
<comment type="caution">
    <text evidence="4">The sequence shown here is derived from an EMBL/GenBank/DDBJ whole genome shotgun (WGS) entry which is preliminary data.</text>
</comment>
<keyword evidence="1" id="KW-0812">Transmembrane</keyword>
<name>A0A849BTT7_9ACTN</name>